<comment type="caution">
    <text evidence="1">The sequence shown here is derived from an EMBL/GenBank/DDBJ whole genome shotgun (WGS) entry which is preliminary data.</text>
</comment>
<evidence type="ECO:0000313" key="1">
    <source>
        <dbReference type="EMBL" id="KAH7137475.1"/>
    </source>
</evidence>
<keyword evidence="2" id="KW-1185">Reference proteome</keyword>
<dbReference type="Proteomes" id="UP000717696">
    <property type="component" value="Unassembled WGS sequence"/>
</dbReference>
<reference evidence="1" key="1">
    <citation type="journal article" date="2021" name="Nat. Commun.">
        <title>Genetic determinants of endophytism in the Arabidopsis root mycobiome.</title>
        <authorList>
            <person name="Mesny F."/>
            <person name="Miyauchi S."/>
            <person name="Thiergart T."/>
            <person name="Pickel B."/>
            <person name="Atanasova L."/>
            <person name="Karlsson M."/>
            <person name="Huettel B."/>
            <person name="Barry K.W."/>
            <person name="Haridas S."/>
            <person name="Chen C."/>
            <person name="Bauer D."/>
            <person name="Andreopoulos W."/>
            <person name="Pangilinan J."/>
            <person name="LaButti K."/>
            <person name="Riley R."/>
            <person name="Lipzen A."/>
            <person name="Clum A."/>
            <person name="Drula E."/>
            <person name="Henrissat B."/>
            <person name="Kohler A."/>
            <person name="Grigoriev I.V."/>
            <person name="Martin F.M."/>
            <person name="Hacquard S."/>
        </authorList>
    </citation>
    <scope>NUCLEOTIDE SEQUENCE</scope>
    <source>
        <strain evidence="1">MPI-CAGE-AT-0021</strain>
    </source>
</reference>
<proteinExistence type="predicted"/>
<dbReference type="EMBL" id="JAGMUU010000015">
    <property type="protein sequence ID" value="KAH7137475.1"/>
    <property type="molecule type" value="Genomic_DNA"/>
</dbReference>
<dbReference type="AlphaFoldDB" id="A0A9P9EFS0"/>
<dbReference type="OrthoDB" id="5241264at2759"/>
<protein>
    <submittedName>
        <fullName evidence="1">Uncharacterized protein</fullName>
    </submittedName>
</protein>
<gene>
    <name evidence="1" type="ORF">B0J13DRAFT_559695</name>
</gene>
<sequence length="212" mass="24172">MPQKHWRCLGEGGFSNMKTLIQHLSIAHRLPPYCPVCYQIFTTAGKCEEHIVQRSCTLVSKTEMEGITDFQIGQLSESFYSSQLKEAQWDAVWRTLFDTAERPVMPYYCSTIEVLIRLLRHYWSKEAVGIILSFLDRDDSQGEVADSNTEELATLSDKVLGQMIDRLLHLSLSKMDWLLDSEKAKELLKVLYCTMSEDTQSGSSSLSSSPHH</sequence>
<organism evidence="1 2">
    <name type="scientific">Dactylonectria estremocensis</name>
    <dbReference type="NCBI Taxonomy" id="1079267"/>
    <lineage>
        <taxon>Eukaryota</taxon>
        <taxon>Fungi</taxon>
        <taxon>Dikarya</taxon>
        <taxon>Ascomycota</taxon>
        <taxon>Pezizomycotina</taxon>
        <taxon>Sordariomycetes</taxon>
        <taxon>Hypocreomycetidae</taxon>
        <taxon>Hypocreales</taxon>
        <taxon>Nectriaceae</taxon>
        <taxon>Dactylonectria</taxon>
    </lineage>
</organism>
<accession>A0A9P9EFS0</accession>
<evidence type="ECO:0000313" key="2">
    <source>
        <dbReference type="Proteomes" id="UP000717696"/>
    </source>
</evidence>
<name>A0A9P9EFS0_9HYPO</name>